<evidence type="ECO:0000313" key="2">
    <source>
        <dbReference type="EMBL" id="MCO8269834.1"/>
    </source>
</evidence>
<dbReference type="Proteomes" id="UP001523369">
    <property type="component" value="Unassembled WGS sequence"/>
</dbReference>
<dbReference type="Gene3D" id="3.40.50.80">
    <property type="entry name" value="Nucleotide-binding domain of ferredoxin-NADP reductase (FNR) module"/>
    <property type="match status" value="1"/>
</dbReference>
<dbReference type="InterPro" id="IPR017938">
    <property type="entry name" value="Riboflavin_synthase-like_b-brl"/>
</dbReference>
<protein>
    <submittedName>
        <fullName evidence="2">Siderophore-interacting protein</fullName>
    </submittedName>
</protein>
<dbReference type="PROSITE" id="PS51384">
    <property type="entry name" value="FAD_FR"/>
    <property type="match status" value="1"/>
</dbReference>
<dbReference type="InterPro" id="IPR039374">
    <property type="entry name" value="SIP_fam"/>
</dbReference>
<keyword evidence="3" id="KW-1185">Reference proteome</keyword>
<dbReference type="InterPro" id="IPR007037">
    <property type="entry name" value="SIP_rossman_dom"/>
</dbReference>
<evidence type="ECO:0000259" key="1">
    <source>
        <dbReference type="PROSITE" id="PS51384"/>
    </source>
</evidence>
<dbReference type="CDD" id="cd06193">
    <property type="entry name" value="siderophore_interacting"/>
    <property type="match status" value="1"/>
</dbReference>
<evidence type="ECO:0000313" key="3">
    <source>
        <dbReference type="Proteomes" id="UP001523369"/>
    </source>
</evidence>
<dbReference type="SUPFAM" id="SSF63380">
    <property type="entry name" value="Riboflavin synthase domain-like"/>
    <property type="match status" value="1"/>
</dbReference>
<gene>
    <name evidence="2" type="ORF">M1L60_04415</name>
</gene>
<dbReference type="PANTHER" id="PTHR30157:SF0">
    <property type="entry name" value="NADPH-DEPENDENT FERRIC-CHELATE REDUCTASE"/>
    <property type="match status" value="1"/>
</dbReference>
<dbReference type="RefSeq" id="WP_253235976.1">
    <property type="nucleotide sequence ID" value="NZ_JAMYJR010000003.1"/>
</dbReference>
<comment type="caution">
    <text evidence="2">The sequence shown here is derived from an EMBL/GenBank/DDBJ whole genome shotgun (WGS) entry which is preliminary data.</text>
</comment>
<dbReference type="InterPro" id="IPR039261">
    <property type="entry name" value="FNR_nucleotide-bd"/>
</dbReference>
<organism evidence="2 3">
    <name type="scientific">Paractinoplanes aksuensis</name>
    <dbReference type="NCBI Taxonomy" id="2939490"/>
    <lineage>
        <taxon>Bacteria</taxon>
        <taxon>Bacillati</taxon>
        <taxon>Actinomycetota</taxon>
        <taxon>Actinomycetes</taxon>
        <taxon>Micromonosporales</taxon>
        <taxon>Micromonosporaceae</taxon>
        <taxon>Paractinoplanes</taxon>
    </lineage>
</organism>
<dbReference type="InterPro" id="IPR013113">
    <property type="entry name" value="SIP_FAD-bd"/>
</dbReference>
<proteinExistence type="predicted"/>
<sequence length="309" mass="33833">MTQTVADPAVETVPWRFFATEVRAVRRLSPHFLRVTFTGDDLDRFADNGFDQRIKLIPPLPGEGLAHLPTGPEWYADWRALPEEHRNPIRTYTVRAVRPELREVDVDMVLHGVNGPASRFAAEAGPGTRAYLLGPNADFDGVHGGIDFHPPAHTDCILLGGDETAVPAIAQILAGLPADARGEALLEVPSAEDALELTAPAGVRVTWLVRGDAAYGAELLPAVRAAARRILGDEQVGGAPVELEDVDVDHDMLWEVPEEFTDVSRFYAWLAGEAAMIKLLRRHLVAECGVDRRLVAFMGYWRLGRAEGN</sequence>
<dbReference type="EMBL" id="JAMYJR010000003">
    <property type="protein sequence ID" value="MCO8269834.1"/>
    <property type="molecule type" value="Genomic_DNA"/>
</dbReference>
<dbReference type="Pfam" id="PF04954">
    <property type="entry name" value="SIP"/>
    <property type="match status" value="1"/>
</dbReference>
<dbReference type="InterPro" id="IPR017927">
    <property type="entry name" value="FAD-bd_FR_type"/>
</dbReference>
<feature type="domain" description="FAD-binding FR-type" evidence="1">
    <location>
        <begin position="15"/>
        <end position="142"/>
    </location>
</feature>
<accession>A0ABT1DGB2</accession>
<dbReference type="Pfam" id="PF08021">
    <property type="entry name" value="FAD_binding_9"/>
    <property type="match status" value="1"/>
</dbReference>
<reference evidence="2 3" key="1">
    <citation type="submission" date="2022-06" db="EMBL/GenBank/DDBJ databases">
        <title>New Species of the Genus Actinoplanes, ActinopZanes ferrugineus.</title>
        <authorList>
            <person name="Ding P."/>
        </authorList>
    </citation>
    <scope>NUCLEOTIDE SEQUENCE [LARGE SCALE GENOMIC DNA]</scope>
    <source>
        <strain evidence="2 3">TRM88003</strain>
    </source>
</reference>
<dbReference type="PANTHER" id="PTHR30157">
    <property type="entry name" value="FERRIC REDUCTASE, NADPH-DEPENDENT"/>
    <property type="match status" value="1"/>
</dbReference>
<dbReference type="Gene3D" id="2.40.30.10">
    <property type="entry name" value="Translation factors"/>
    <property type="match status" value="1"/>
</dbReference>
<name>A0ABT1DGB2_9ACTN</name>